<keyword evidence="1" id="KW-1133">Transmembrane helix</keyword>
<reference evidence="3 4" key="1">
    <citation type="submission" date="2016-11" db="EMBL/GenBank/DDBJ databases">
        <title>Complete genome sequence of Streptomyces niveus SCSIO 3406.</title>
        <authorList>
            <person name="Zhu Q."/>
            <person name="Cheng W."/>
            <person name="Song Y."/>
            <person name="Li Q."/>
            <person name="Ju J."/>
        </authorList>
    </citation>
    <scope>NUCLEOTIDE SEQUENCE [LARGE SCALE GENOMIC DNA]</scope>
    <source>
        <strain evidence="3 4">SCSIO 3406</strain>
    </source>
</reference>
<evidence type="ECO:0000313" key="3">
    <source>
        <dbReference type="EMBL" id="AQU70295.1"/>
    </source>
</evidence>
<dbReference type="InterPro" id="IPR005804">
    <property type="entry name" value="FA_desaturase_dom"/>
</dbReference>
<evidence type="ECO:0000313" key="4">
    <source>
        <dbReference type="Proteomes" id="UP000189677"/>
    </source>
</evidence>
<dbReference type="AlphaFoldDB" id="A0A1U9R327"/>
<name>A0A1U9R327_STRNV</name>
<protein>
    <submittedName>
        <fullName evidence="3">Acyl-CoA desaturase</fullName>
    </submittedName>
</protein>
<feature type="transmembrane region" description="Helical" evidence="1">
    <location>
        <begin position="50"/>
        <end position="74"/>
    </location>
</feature>
<dbReference type="InterPro" id="IPR012171">
    <property type="entry name" value="Fatty_acid_desaturase"/>
</dbReference>
<dbReference type="GO" id="GO:0016717">
    <property type="term" value="F:oxidoreductase activity, acting on paired donors, with oxidation of a pair of donors resulting in the reduction of molecular oxygen to two molecules of water"/>
    <property type="evidence" value="ECO:0007669"/>
    <property type="project" value="TreeGrafter"/>
</dbReference>
<dbReference type="PIRSF" id="PIRSF015921">
    <property type="entry name" value="FA_sphinglp_des"/>
    <property type="match status" value="1"/>
</dbReference>
<dbReference type="GO" id="GO:0008610">
    <property type="term" value="P:lipid biosynthetic process"/>
    <property type="evidence" value="ECO:0007669"/>
    <property type="project" value="UniProtKB-ARBA"/>
</dbReference>
<feature type="domain" description="Fatty acid desaturase" evidence="2">
    <location>
        <begin position="70"/>
        <end position="335"/>
    </location>
</feature>
<dbReference type="KEGG" id="snw:BBN63_33060"/>
<dbReference type="Pfam" id="PF00487">
    <property type="entry name" value="FA_desaturase"/>
    <property type="match status" value="1"/>
</dbReference>
<dbReference type="PANTHER" id="PTHR19353:SF19">
    <property type="entry name" value="DELTA(5) FATTY ACID DESATURASE C-RELATED"/>
    <property type="match status" value="1"/>
</dbReference>
<accession>A0A1U9R327</accession>
<proteinExistence type="predicted"/>
<organism evidence="3 4">
    <name type="scientific">Streptomyces niveus</name>
    <name type="common">Streptomyces spheroides</name>
    <dbReference type="NCBI Taxonomy" id="193462"/>
    <lineage>
        <taxon>Bacteria</taxon>
        <taxon>Bacillati</taxon>
        <taxon>Actinomycetota</taxon>
        <taxon>Actinomycetes</taxon>
        <taxon>Kitasatosporales</taxon>
        <taxon>Streptomycetaceae</taxon>
        <taxon>Streptomyces</taxon>
    </lineage>
</organism>
<feature type="transmembrane region" description="Helical" evidence="1">
    <location>
        <begin position="211"/>
        <end position="229"/>
    </location>
</feature>
<keyword evidence="1" id="KW-0472">Membrane</keyword>
<sequence>MPQAPAAVAETTTPGPAAARTGGSDFAPLLRTVREQGLLERRTAWYARGIAVNLLGLAAVVTGMVLIGASWWALLLAPPLALLSARMSFVAHDAGHAQICATRGRNRLVQLFHANLLLGMSQDWWNDKHNRHHANPNHLEKDPDVGADILVFAQHQTEGRKGLRRWLTRHQAAVFFPLTTLEGIALKVYGFRSVFSRGVNRQSPRERLLEGSLLITHVIAYLALLFTTLSVGQAVVFLLIHQMMYGLHLGMAFAPNHKGMKIPTEEEFASWGHLRRQVLTSRNIRGGFFTDWFLGGLNYQIEHHLFPSMPRPHLKLAQPLVRAHCREMDVAYVETGMVDSYRQALGHLHEVGAPLRAAA</sequence>
<evidence type="ECO:0000256" key="1">
    <source>
        <dbReference type="SAM" id="Phobius"/>
    </source>
</evidence>
<dbReference type="EMBL" id="CP018047">
    <property type="protein sequence ID" value="AQU70295.1"/>
    <property type="molecule type" value="Genomic_DNA"/>
</dbReference>
<dbReference type="Proteomes" id="UP000189677">
    <property type="component" value="Chromosome"/>
</dbReference>
<keyword evidence="4" id="KW-1185">Reference proteome</keyword>
<dbReference type="GO" id="GO:0016020">
    <property type="term" value="C:membrane"/>
    <property type="evidence" value="ECO:0007669"/>
    <property type="project" value="TreeGrafter"/>
</dbReference>
<gene>
    <name evidence="3" type="ORF">BBN63_33060</name>
</gene>
<keyword evidence="1" id="KW-0812">Transmembrane</keyword>
<dbReference type="CDD" id="cd03506">
    <property type="entry name" value="Delta6-FADS-like"/>
    <property type="match status" value="1"/>
</dbReference>
<dbReference type="RefSeq" id="WP_078078978.1">
    <property type="nucleotide sequence ID" value="NZ_CP018047.1"/>
</dbReference>
<dbReference type="PANTHER" id="PTHR19353">
    <property type="entry name" value="FATTY ACID DESATURASE 2"/>
    <property type="match status" value="1"/>
</dbReference>
<evidence type="ECO:0000259" key="2">
    <source>
        <dbReference type="Pfam" id="PF00487"/>
    </source>
</evidence>
<dbReference type="OrthoDB" id="104711at2"/>